<feature type="domain" description="N-acetyltransferase" evidence="1">
    <location>
        <begin position="4"/>
        <end position="161"/>
    </location>
</feature>
<dbReference type="Gene3D" id="3.40.630.30">
    <property type="match status" value="1"/>
</dbReference>
<dbReference type="GO" id="GO:0016747">
    <property type="term" value="F:acyltransferase activity, transferring groups other than amino-acyl groups"/>
    <property type="evidence" value="ECO:0007669"/>
    <property type="project" value="InterPro"/>
</dbReference>
<dbReference type="OrthoDB" id="9788300at2"/>
<organism evidence="2 3">
    <name type="scientific">Propionibacterium acidifaciens F0233</name>
    <dbReference type="NCBI Taxonomy" id="553198"/>
    <lineage>
        <taxon>Bacteria</taxon>
        <taxon>Bacillati</taxon>
        <taxon>Actinomycetota</taxon>
        <taxon>Actinomycetes</taxon>
        <taxon>Propionibacteriales</taxon>
        <taxon>Propionibacteriaceae</taxon>
        <taxon>Propionibacterium</taxon>
    </lineage>
</organism>
<evidence type="ECO:0000259" key="1">
    <source>
        <dbReference type="PROSITE" id="PS51186"/>
    </source>
</evidence>
<dbReference type="InterPro" id="IPR052742">
    <property type="entry name" value="Mito_N-acetyltransferase"/>
</dbReference>
<dbReference type="InterPro" id="IPR016181">
    <property type="entry name" value="Acyl_CoA_acyltransferase"/>
</dbReference>
<dbReference type="PANTHER" id="PTHR43138">
    <property type="entry name" value="ACETYLTRANSFERASE, GNAT FAMILY"/>
    <property type="match status" value="1"/>
</dbReference>
<protein>
    <submittedName>
        <fullName evidence="2">Acetyltransferase (GNAT) domain protein</fullName>
    </submittedName>
</protein>
<dbReference type="Proteomes" id="UP000017052">
    <property type="component" value="Unassembled WGS sequence"/>
</dbReference>
<dbReference type="PROSITE" id="PS51186">
    <property type="entry name" value="GNAT"/>
    <property type="match status" value="1"/>
</dbReference>
<dbReference type="AlphaFoldDB" id="U2QF09"/>
<dbReference type="SUPFAM" id="SSF55729">
    <property type="entry name" value="Acyl-CoA N-acyltransferases (Nat)"/>
    <property type="match status" value="1"/>
</dbReference>
<comment type="caution">
    <text evidence="2">The sequence shown here is derived from an EMBL/GenBank/DDBJ whole genome shotgun (WGS) entry which is preliminary data.</text>
</comment>
<gene>
    <name evidence="2" type="ORF">HMPREF0682_2283</name>
</gene>
<dbReference type="PANTHER" id="PTHR43138:SF1">
    <property type="entry name" value="N-ACETYLTRANSFERASE ACA1"/>
    <property type="match status" value="1"/>
</dbReference>
<reference evidence="2" key="1">
    <citation type="submission" date="2013-08" db="EMBL/GenBank/DDBJ databases">
        <authorList>
            <person name="Durkin A.S."/>
            <person name="Haft D.R."/>
            <person name="McCorrison J."/>
            <person name="Torralba M."/>
            <person name="Gillis M."/>
            <person name="Haft D.H."/>
            <person name="Methe B."/>
            <person name="Sutton G."/>
            <person name="Nelson K.E."/>
        </authorList>
    </citation>
    <scope>NUCLEOTIDE SEQUENCE [LARGE SCALE GENOMIC DNA]</scope>
    <source>
        <strain evidence="2">F0233</strain>
    </source>
</reference>
<dbReference type="GeneID" id="95358877"/>
<dbReference type="Pfam" id="PF00583">
    <property type="entry name" value="Acetyltransf_1"/>
    <property type="match status" value="1"/>
</dbReference>
<evidence type="ECO:0000313" key="3">
    <source>
        <dbReference type="Proteomes" id="UP000017052"/>
    </source>
</evidence>
<dbReference type="RefSeq" id="WP_021796551.1">
    <property type="nucleotide sequence ID" value="NZ_ACVN02000052.1"/>
</dbReference>
<accession>U2QF09</accession>
<keyword evidence="3" id="KW-1185">Reference proteome</keyword>
<dbReference type="EMBL" id="ACVN02000052">
    <property type="protein sequence ID" value="ERK61445.1"/>
    <property type="molecule type" value="Genomic_DNA"/>
</dbReference>
<name>U2QF09_9ACTN</name>
<evidence type="ECO:0000313" key="2">
    <source>
        <dbReference type="EMBL" id="ERK61445.1"/>
    </source>
</evidence>
<dbReference type="InterPro" id="IPR000182">
    <property type="entry name" value="GNAT_dom"/>
</dbReference>
<proteinExistence type="predicted"/>
<sequence>MTGTTVERLTSQDVGGVRAVWNEVVATGDAFPQTDELGADEAAGFFAAQSFTGVARGTGDSRVLGVHVLRPNSIGRCGHIANASHAVASSGRGRDVGERLVRHSMSTAAQLGLRALQSNAVVSTDRPARALYERLGFTEIGHVPGGFRRDGGEYVDTTLHYADLTLAVRPAP</sequence>